<protein>
    <recommendedName>
        <fullName evidence="4">DoxX family protein</fullName>
    </recommendedName>
</protein>
<proteinExistence type="predicted"/>
<feature type="transmembrane region" description="Helical" evidence="1">
    <location>
        <begin position="6"/>
        <end position="22"/>
    </location>
</feature>
<feature type="transmembrane region" description="Helical" evidence="1">
    <location>
        <begin position="128"/>
        <end position="145"/>
    </location>
</feature>
<keyword evidence="1" id="KW-1133">Transmembrane helix</keyword>
<reference evidence="2" key="1">
    <citation type="submission" date="2022-09" db="EMBL/GenBank/DDBJ databases">
        <authorList>
            <person name="Duchaud E."/>
        </authorList>
    </citation>
    <scope>NUCLEOTIDE SEQUENCE</scope>
    <source>
        <strain evidence="2">TRV642</strain>
    </source>
</reference>
<dbReference type="KEGG" id="fcs:TRV642_4771"/>
<sequence length="159" mass="17756">METLIVLLGVFTIALLFVKLTSKRFEISKAARIAMAAMLAFTAVSHFVFTKGMAMMVSFLPWPTGIVYATGIIELVAAVGLLIPKTRLLTAQLLVLFFIVLLPANIYAASHTINLQTASYNGKGLSYLWFRVPLQLLFIGWVYFSSIRNQMLNKRVTTY</sequence>
<evidence type="ECO:0000313" key="3">
    <source>
        <dbReference type="Proteomes" id="UP001152749"/>
    </source>
</evidence>
<keyword evidence="1" id="KW-0812">Transmembrane</keyword>
<dbReference type="AlphaFoldDB" id="A0A9W4TKQ7"/>
<evidence type="ECO:0000256" key="1">
    <source>
        <dbReference type="SAM" id="Phobius"/>
    </source>
</evidence>
<organism evidence="2 3">
    <name type="scientific">Flavobacterium collinsii</name>
    <dbReference type="NCBI Taxonomy" id="1114861"/>
    <lineage>
        <taxon>Bacteria</taxon>
        <taxon>Pseudomonadati</taxon>
        <taxon>Bacteroidota</taxon>
        <taxon>Flavobacteriia</taxon>
        <taxon>Flavobacteriales</taxon>
        <taxon>Flavobacteriaceae</taxon>
        <taxon>Flavobacterium</taxon>
    </lineage>
</organism>
<feature type="transmembrane region" description="Helical" evidence="1">
    <location>
        <begin position="66"/>
        <end position="83"/>
    </location>
</feature>
<gene>
    <name evidence="2" type="ORF">TRV642_4771</name>
</gene>
<evidence type="ECO:0008006" key="4">
    <source>
        <dbReference type="Google" id="ProtNLM"/>
    </source>
</evidence>
<feature type="transmembrane region" description="Helical" evidence="1">
    <location>
        <begin position="88"/>
        <end position="108"/>
    </location>
</feature>
<name>A0A9W4TKQ7_9FLAO</name>
<dbReference type="EMBL" id="OX336425">
    <property type="protein sequence ID" value="CAI2769396.1"/>
    <property type="molecule type" value="Genomic_DNA"/>
</dbReference>
<dbReference type="RefSeq" id="WP_263361768.1">
    <property type="nucleotide sequence ID" value="NZ_BOVI01000001.1"/>
</dbReference>
<dbReference type="Proteomes" id="UP001152749">
    <property type="component" value="Chromosome"/>
</dbReference>
<dbReference type="PANTHER" id="PTHR36974">
    <property type="entry name" value="MEMBRANE PROTEIN-RELATED"/>
    <property type="match status" value="1"/>
</dbReference>
<accession>A0A9W4TKQ7</accession>
<keyword evidence="1" id="KW-0472">Membrane</keyword>
<evidence type="ECO:0000313" key="2">
    <source>
        <dbReference type="EMBL" id="CAI2769396.1"/>
    </source>
</evidence>
<feature type="transmembrane region" description="Helical" evidence="1">
    <location>
        <begin position="34"/>
        <end position="60"/>
    </location>
</feature>
<dbReference type="PANTHER" id="PTHR36974:SF1">
    <property type="entry name" value="DOXX FAMILY MEMBRANE PROTEIN"/>
    <property type="match status" value="1"/>
</dbReference>